<dbReference type="AlphaFoldDB" id="A0A7W0IDV0"/>
<reference evidence="1 2" key="1">
    <citation type="submission" date="2020-07" db="EMBL/GenBank/DDBJ databases">
        <title>Streptomyces isolated from Indian soil.</title>
        <authorList>
            <person name="Mandal S."/>
            <person name="Maiti P.K."/>
        </authorList>
    </citation>
    <scope>NUCLEOTIDE SEQUENCE [LARGE SCALE GENOMIC DNA]</scope>
    <source>
        <strain evidence="1 2">PSKA28</strain>
    </source>
</reference>
<gene>
    <name evidence="1" type="ORF">H1D24_39170</name>
</gene>
<dbReference type="InterPro" id="IPR038570">
    <property type="entry name" value="HicA_sf"/>
</dbReference>
<proteinExistence type="predicted"/>
<comment type="caution">
    <text evidence="1">The sequence shown here is derived from an EMBL/GenBank/DDBJ whole genome shotgun (WGS) entry which is preliminary data.</text>
</comment>
<name>A0A7W0IDV0_9ACTN</name>
<dbReference type="EMBL" id="JACEHE010000050">
    <property type="protein sequence ID" value="MBA2951619.1"/>
    <property type="molecule type" value="Genomic_DNA"/>
</dbReference>
<sequence length="70" mass="8113">MKHRDLIKKIRDAAKAKGLPFEMLRQKGSHQMWVCGSTRVVIPKHSEVNEITAENICKTLEPELGEGWWR</sequence>
<protein>
    <submittedName>
        <fullName evidence="1">Type II toxin-antitoxin system HicA family toxin</fullName>
    </submittedName>
</protein>
<evidence type="ECO:0000313" key="2">
    <source>
        <dbReference type="Proteomes" id="UP000545761"/>
    </source>
</evidence>
<evidence type="ECO:0000313" key="1">
    <source>
        <dbReference type="EMBL" id="MBA2951619.1"/>
    </source>
</evidence>
<organism evidence="1 2">
    <name type="scientific">Streptomyces himalayensis subsp. himalayensis</name>
    <dbReference type="NCBI Taxonomy" id="2756131"/>
    <lineage>
        <taxon>Bacteria</taxon>
        <taxon>Bacillati</taxon>
        <taxon>Actinomycetota</taxon>
        <taxon>Actinomycetes</taxon>
        <taxon>Kitasatosporales</taxon>
        <taxon>Streptomycetaceae</taxon>
        <taxon>Streptomyces</taxon>
        <taxon>Streptomyces himalayensis</taxon>
    </lineage>
</organism>
<dbReference type="RefSeq" id="WP_181662531.1">
    <property type="nucleotide sequence ID" value="NZ_JACEHE010000050.1"/>
</dbReference>
<dbReference type="Proteomes" id="UP000545761">
    <property type="component" value="Unassembled WGS sequence"/>
</dbReference>
<dbReference type="Gene3D" id="3.30.920.30">
    <property type="entry name" value="Hypothetical protein"/>
    <property type="match status" value="1"/>
</dbReference>
<dbReference type="SUPFAM" id="SSF54786">
    <property type="entry name" value="YcfA/nrd intein domain"/>
    <property type="match status" value="1"/>
</dbReference>
<accession>A0A7W0IDV0</accession>